<evidence type="ECO:0000313" key="3">
    <source>
        <dbReference type="Proteomes" id="UP001341281"/>
    </source>
</evidence>
<evidence type="ECO:0000313" key="2">
    <source>
        <dbReference type="EMBL" id="WVZ83425.1"/>
    </source>
</evidence>
<protein>
    <recommendedName>
        <fullName evidence="1">DUF1618 domain-containing protein</fullName>
    </recommendedName>
</protein>
<proteinExistence type="predicted"/>
<sequence>MGEELRLLSIPPPIHAEDPVSPPPESILIDVYGHLNDRINDTTAEGFTRDGKRIQISFWAAEPPRISCFTVRCPDLKHNPFGSMPKILSTEDDLVLLRVPICPGNGHQDARNNDYFVYQAGTKNKPPSLRLIPTSPPFFSDRQVVILRCRDQDMFFLTVARNRPFTEKQFDLHVYNSKTERWGARSIHVDSPNFDYEYAHKVTTIGGELGSVGWVDLWRGILIYDVLLDNNSLRYIPLPPPALPRCGLPKLVRNIVVLHGCIKFFQLTQGWEAATMKMDISDIGSGNKWEDEFRINFLDVPVSRVAYAQMLDGPNHLQEGEDKEPNLASLCPFSPALSLHDDAIVYVMSKHNYMEDTALVIALDMGNRTLEGMAYFCSGRCVIPYGSTYIQSGISKHLGIWSSTRNGVNAAETNRDVAASSDEVSEGVI</sequence>
<feature type="domain" description="DUF1618" evidence="1">
    <location>
        <begin position="214"/>
        <end position="346"/>
    </location>
</feature>
<organism evidence="2 3">
    <name type="scientific">Paspalum notatum var. saurae</name>
    <dbReference type="NCBI Taxonomy" id="547442"/>
    <lineage>
        <taxon>Eukaryota</taxon>
        <taxon>Viridiplantae</taxon>
        <taxon>Streptophyta</taxon>
        <taxon>Embryophyta</taxon>
        <taxon>Tracheophyta</taxon>
        <taxon>Spermatophyta</taxon>
        <taxon>Magnoliopsida</taxon>
        <taxon>Liliopsida</taxon>
        <taxon>Poales</taxon>
        <taxon>Poaceae</taxon>
        <taxon>PACMAD clade</taxon>
        <taxon>Panicoideae</taxon>
        <taxon>Andropogonodae</taxon>
        <taxon>Paspaleae</taxon>
        <taxon>Paspalinae</taxon>
        <taxon>Paspalum</taxon>
    </lineage>
</organism>
<dbReference type="PANTHER" id="PTHR33074">
    <property type="entry name" value="EXPRESSED PROTEIN-RELATED"/>
    <property type="match status" value="1"/>
</dbReference>
<name>A0AAQ3X3W1_PASNO</name>
<dbReference type="EMBL" id="CP144751">
    <property type="protein sequence ID" value="WVZ83425.1"/>
    <property type="molecule type" value="Genomic_DNA"/>
</dbReference>
<accession>A0AAQ3X3W1</accession>
<keyword evidence="3" id="KW-1185">Reference proteome</keyword>
<dbReference type="Pfam" id="PF07762">
    <property type="entry name" value="DUF1618"/>
    <property type="match status" value="1"/>
</dbReference>
<dbReference type="AlphaFoldDB" id="A0AAQ3X3W1"/>
<evidence type="ECO:0000259" key="1">
    <source>
        <dbReference type="Pfam" id="PF07762"/>
    </source>
</evidence>
<reference evidence="2 3" key="1">
    <citation type="submission" date="2024-02" db="EMBL/GenBank/DDBJ databases">
        <title>High-quality chromosome-scale genome assembly of Pensacola bahiagrass (Paspalum notatum Flugge var. saurae).</title>
        <authorList>
            <person name="Vega J.M."/>
            <person name="Podio M."/>
            <person name="Orjuela J."/>
            <person name="Siena L.A."/>
            <person name="Pessino S.C."/>
            <person name="Combes M.C."/>
            <person name="Mariac C."/>
            <person name="Albertini E."/>
            <person name="Pupilli F."/>
            <person name="Ortiz J.P.A."/>
            <person name="Leblanc O."/>
        </authorList>
    </citation>
    <scope>NUCLEOTIDE SEQUENCE [LARGE SCALE GENOMIC DNA]</scope>
    <source>
        <strain evidence="2">R1</strain>
        <tissue evidence="2">Leaf</tissue>
    </source>
</reference>
<dbReference type="PANTHER" id="PTHR33074:SF108">
    <property type="entry name" value="OS02G0492500 PROTEIN"/>
    <property type="match status" value="1"/>
</dbReference>
<gene>
    <name evidence="2" type="ORF">U9M48_030573</name>
</gene>
<dbReference type="InterPro" id="IPR011676">
    <property type="entry name" value="DUF1618"/>
</dbReference>
<dbReference type="Proteomes" id="UP001341281">
    <property type="component" value="Chromosome 07"/>
</dbReference>